<gene>
    <name evidence="5" type="ORF">NU887_14255</name>
</gene>
<dbReference type="InterPro" id="IPR032288">
    <property type="entry name" value="Metallophos_C"/>
</dbReference>
<organism evidence="5 6">
    <name type="scientific">Aquiflexum gelatinilyticum</name>
    <dbReference type="NCBI Taxonomy" id="2961943"/>
    <lineage>
        <taxon>Bacteria</taxon>
        <taxon>Pseudomonadati</taxon>
        <taxon>Bacteroidota</taxon>
        <taxon>Cytophagia</taxon>
        <taxon>Cytophagales</taxon>
        <taxon>Cyclobacteriaceae</taxon>
        <taxon>Aquiflexum</taxon>
    </lineage>
</organism>
<dbReference type="PANTHER" id="PTHR43143:SF1">
    <property type="entry name" value="SERINE_THREONINE-PROTEIN PHOSPHATASE CPPED1"/>
    <property type="match status" value="1"/>
</dbReference>
<reference evidence="5" key="1">
    <citation type="submission" date="2022-08" db="EMBL/GenBank/DDBJ databases">
        <authorList>
            <person name="Zhang D."/>
        </authorList>
    </citation>
    <scope>NUCLEOTIDE SEQUENCE</scope>
    <source>
        <strain evidence="5">XJ19-11</strain>
    </source>
</reference>
<evidence type="ECO:0000256" key="1">
    <source>
        <dbReference type="SAM" id="SignalP"/>
    </source>
</evidence>
<evidence type="ECO:0000259" key="2">
    <source>
        <dbReference type="Pfam" id="PF00149"/>
    </source>
</evidence>
<dbReference type="GO" id="GO:0016787">
    <property type="term" value="F:hydrolase activity"/>
    <property type="evidence" value="ECO:0007669"/>
    <property type="project" value="InterPro"/>
</dbReference>
<dbReference type="Pfam" id="PF16371">
    <property type="entry name" value="MetallophosN"/>
    <property type="match status" value="1"/>
</dbReference>
<keyword evidence="1" id="KW-0732">Signal</keyword>
<dbReference type="Gene3D" id="3.60.21.10">
    <property type="match status" value="1"/>
</dbReference>
<proteinExistence type="predicted"/>
<dbReference type="InterPro" id="IPR032285">
    <property type="entry name" value="Metallophos_N"/>
</dbReference>
<dbReference type="AlphaFoldDB" id="A0A9X2T0Z5"/>
<dbReference type="InterPro" id="IPR004843">
    <property type="entry name" value="Calcineurin-like_PHP"/>
</dbReference>
<comment type="caution">
    <text evidence="5">The sequence shown here is derived from an EMBL/GenBank/DDBJ whole genome shotgun (WGS) entry which is preliminary data.</text>
</comment>
<dbReference type="Pfam" id="PF16370">
    <property type="entry name" value="MetallophosC"/>
    <property type="match status" value="1"/>
</dbReference>
<feature type="domain" description="Calcineurin-like phosphoesterase" evidence="2">
    <location>
        <begin position="131"/>
        <end position="327"/>
    </location>
</feature>
<dbReference type="Pfam" id="PF00149">
    <property type="entry name" value="Metallophos"/>
    <property type="match status" value="1"/>
</dbReference>
<dbReference type="Proteomes" id="UP001142175">
    <property type="component" value="Unassembled WGS sequence"/>
</dbReference>
<name>A0A9X2T0Z5_9BACT</name>
<dbReference type="InterPro" id="IPR029052">
    <property type="entry name" value="Metallo-depent_PP-like"/>
</dbReference>
<dbReference type="RefSeq" id="WP_258424056.1">
    <property type="nucleotide sequence ID" value="NZ_JANSUY010000013.1"/>
</dbReference>
<dbReference type="SUPFAM" id="SSF56300">
    <property type="entry name" value="Metallo-dependent phosphatases"/>
    <property type="match status" value="1"/>
</dbReference>
<evidence type="ECO:0000313" key="6">
    <source>
        <dbReference type="Proteomes" id="UP001142175"/>
    </source>
</evidence>
<accession>A0A9X2T0Z5</accession>
<sequence length="488" mass="55626">MNKYRNSFFQLSFLWVLIFLTAGNHPVFGQEKTKSLTYTQVKGKVTSKGSQLKNIVVSDGKDVVLTNEKGEFELTTDQEFVFISYPSGYAFDLLENGSVDFFRRVDLTKATNTILFELKPNPNDESDHHFIAIADPQVQTEEEANQFISESCADLSKKKAALNDPNLFGVGVGDLVFDKFELYEQYNQGIKSTGIPFFQVLGNHDINLNARSNESSQEPFTSQFGPAYYSFNRGKTHYIILNDVYFLGAKQYYGYLPETQLAWLEKDLALVPKDKALVIFLHIPSFSQIVAHNPGRDINKESVINREALYKILEGFEAHLISGHVHWNENTVNNHIFEHNTAAISGAWWSGICYDGTPKGYGVYRSDAGDLSWHYQSVGENPDFQFRIYRPGTHPDFPNDYMVNVWNWDPEWKVNVYENGNRTVQSVQVIATDPLAMEIYAPGKPKKQPWISPQKNGHMFVFRPNNPSSKIDVEVIDRFGNQYKKGLD</sequence>
<evidence type="ECO:0000259" key="3">
    <source>
        <dbReference type="Pfam" id="PF16370"/>
    </source>
</evidence>
<evidence type="ECO:0000259" key="4">
    <source>
        <dbReference type="Pfam" id="PF16371"/>
    </source>
</evidence>
<dbReference type="InterPro" id="IPR051918">
    <property type="entry name" value="STPP_CPPED1"/>
</dbReference>
<feature type="domain" description="Calcineurin-like phosphoesterase C-terminal" evidence="3">
    <location>
        <begin position="338"/>
        <end position="483"/>
    </location>
</feature>
<feature type="chain" id="PRO_5040857804" evidence="1">
    <location>
        <begin position="30"/>
        <end position="488"/>
    </location>
</feature>
<dbReference type="PANTHER" id="PTHR43143">
    <property type="entry name" value="METALLOPHOSPHOESTERASE, CALCINEURIN SUPERFAMILY"/>
    <property type="match status" value="1"/>
</dbReference>
<dbReference type="EMBL" id="JANSUY010000013">
    <property type="protein sequence ID" value="MCR9016203.1"/>
    <property type="molecule type" value="Genomic_DNA"/>
</dbReference>
<feature type="domain" description="Calcineurin-like phosphoesterase N-terminal" evidence="4">
    <location>
        <begin position="43"/>
        <end position="118"/>
    </location>
</feature>
<keyword evidence="6" id="KW-1185">Reference proteome</keyword>
<protein>
    <submittedName>
        <fullName evidence="5">Calcineurin-like phosphoesterase family protein</fullName>
    </submittedName>
</protein>
<feature type="signal peptide" evidence="1">
    <location>
        <begin position="1"/>
        <end position="29"/>
    </location>
</feature>
<evidence type="ECO:0000313" key="5">
    <source>
        <dbReference type="EMBL" id="MCR9016203.1"/>
    </source>
</evidence>